<dbReference type="Proteomes" id="UP000799428">
    <property type="component" value="Unassembled WGS sequence"/>
</dbReference>
<protein>
    <submittedName>
        <fullName evidence="2">Uncharacterized protein</fullName>
    </submittedName>
</protein>
<dbReference type="EMBL" id="MU005765">
    <property type="protein sequence ID" value="KAF2712914.1"/>
    <property type="molecule type" value="Genomic_DNA"/>
</dbReference>
<evidence type="ECO:0000256" key="1">
    <source>
        <dbReference type="SAM" id="MobiDB-lite"/>
    </source>
</evidence>
<sequence length="321" mass="36088">MWHPLPLPPPPPPAHAVMHHPLNAYPDASHGIGIRRRASLIPGREDFDKTYIPRGDSMLDVLSCRSDDGRTPLPPMHTVNVHKTLPGMRKPLQLPPVRGKPVSPDRFVDRHERERRKAAEAAEMRDAKERIKIQTHKEKEKGEKVDKEEQQQQQQKREKNKKILSRPTAKPKGPRPPPWEIESGKRGTAKSRTRSERDTTAAAAVVVPEAHVHNLLHENGNIAIVDTETGRDLHYNTHHAMRKPVDNKASSTTSFVDRHARERREQGHLGAAGPGTRIERDRAQFQYPDLQGRRRRAGRDAIESPTTHSSSSSAVCNCDGG</sequence>
<gene>
    <name evidence="2" type="ORF">K504DRAFT_497750</name>
</gene>
<accession>A0A6G1KJA2</accession>
<feature type="region of interest" description="Disordered" evidence="1">
    <location>
        <begin position="85"/>
        <end position="201"/>
    </location>
</feature>
<feature type="compositionally biased region" description="Basic and acidic residues" evidence="1">
    <location>
        <begin position="106"/>
        <end position="150"/>
    </location>
</feature>
<dbReference type="AlphaFoldDB" id="A0A6G1KJA2"/>
<evidence type="ECO:0000313" key="2">
    <source>
        <dbReference type="EMBL" id="KAF2712914.1"/>
    </source>
</evidence>
<evidence type="ECO:0000313" key="3">
    <source>
        <dbReference type="Proteomes" id="UP000799428"/>
    </source>
</evidence>
<keyword evidence="3" id="KW-1185">Reference proteome</keyword>
<proteinExistence type="predicted"/>
<reference evidence="2" key="1">
    <citation type="journal article" date="2020" name="Stud. Mycol.">
        <title>101 Dothideomycetes genomes: a test case for predicting lifestyles and emergence of pathogens.</title>
        <authorList>
            <person name="Haridas S."/>
            <person name="Albert R."/>
            <person name="Binder M."/>
            <person name="Bloem J."/>
            <person name="Labutti K."/>
            <person name="Salamov A."/>
            <person name="Andreopoulos B."/>
            <person name="Baker S."/>
            <person name="Barry K."/>
            <person name="Bills G."/>
            <person name="Bluhm B."/>
            <person name="Cannon C."/>
            <person name="Castanera R."/>
            <person name="Culley D."/>
            <person name="Daum C."/>
            <person name="Ezra D."/>
            <person name="Gonzalez J."/>
            <person name="Henrissat B."/>
            <person name="Kuo A."/>
            <person name="Liang C."/>
            <person name="Lipzen A."/>
            <person name="Lutzoni F."/>
            <person name="Magnuson J."/>
            <person name="Mondo S."/>
            <person name="Nolan M."/>
            <person name="Ohm R."/>
            <person name="Pangilinan J."/>
            <person name="Park H.-J."/>
            <person name="Ramirez L."/>
            <person name="Alfaro M."/>
            <person name="Sun H."/>
            <person name="Tritt A."/>
            <person name="Yoshinaga Y."/>
            <person name="Zwiers L.-H."/>
            <person name="Turgeon B."/>
            <person name="Goodwin S."/>
            <person name="Spatafora J."/>
            <person name="Crous P."/>
            <person name="Grigoriev I."/>
        </authorList>
    </citation>
    <scope>NUCLEOTIDE SEQUENCE</scope>
    <source>
        <strain evidence="2">CBS 279.74</strain>
    </source>
</reference>
<name>A0A6G1KJA2_9PLEO</name>
<feature type="region of interest" description="Disordered" evidence="1">
    <location>
        <begin position="263"/>
        <end position="321"/>
    </location>
</feature>
<organism evidence="2 3">
    <name type="scientific">Pleomassaria siparia CBS 279.74</name>
    <dbReference type="NCBI Taxonomy" id="1314801"/>
    <lineage>
        <taxon>Eukaryota</taxon>
        <taxon>Fungi</taxon>
        <taxon>Dikarya</taxon>
        <taxon>Ascomycota</taxon>
        <taxon>Pezizomycotina</taxon>
        <taxon>Dothideomycetes</taxon>
        <taxon>Pleosporomycetidae</taxon>
        <taxon>Pleosporales</taxon>
        <taxon>Pleomassariaceae</taxon>
        <taxon>Pleomassaria</taxon>
    </lineage>
</organism>